<protein>
    <submittedName>
        <fullName evidence="1">Uncharacterized protein</fullName>
    </submittedName>
</protein>
<proteinExistence type="predicted"/>
<dbReference type="AlphaFoldDB" id="H0QXC2"/>
<dbReference type="EMBL" id="BAEH01000035">
    <property type="protein sequence ID" value="GAB17473.1"/>
    <property type="molecule type" value="Genomic_DNA"/>
</dbReference>
<accession>H0QXC2</accession>
<dbReference type="eggNOG" id="ENOG5032EH2">
    <property type="taxonomic scope" value="Bacteria"/>
</dbReference>
<evidence type="ECO:0000313" key="1">
    <source>
        <dbReference type="EMBL" id="GAB17473.1"/>
    </source>
</evidence>
<organism evidence="1 2">
    <name type="scientific">Gordonia effusa NBRC 100432</name>
    <dbReference type="NCBI Taxonomy" id="1077974"/>
    <lineage>
        <taxon>Bacteria</taxon>
        <taxon>Bacillati</taxon>
        <taxon>Actinomycetota</taxon>
        <taxon>Actinomycetes</taxon>
        <taxon>Mycobacteriales</taxon>
        <taxon>Gordoniaceae</taxon>
        <taxon>Gordonia</taxon>
    </lineage>
</organism>
<keyword evidence="2" id="KW-1185">Reference proteome</keyword>
<reference evidence="1 2" key="1">
    <citation type="submission" date="2011-12" db="EMBL/GenBank/DDBJ databases">
        <title>Whole genome shotgun sequence of Gordonia effusa NBRC 100432.</title>
        <authorList>
            <person name="Yoshida I."/>
            <person name="Takarada H."/>
            <person name="Hosoyama A."/>
            <person name="Tsuchikane K."/>
            <person name="Katsumata H."/>
            <person name="Yamazaki S."/>
            <person name="Fujita N."/>
        </authorList>
    </citation>
    <scope>NUCLEOTIDE SEQUENCE [LARGE SCALE GENOMIC DNA]</scope>
    <source>
        <strain evidence="1 2">NBRC 100432</strain>
    </source>
</reference>
<evidence type="ECO:0000313" key="2">
    <source>
        <dbReference type="Proteomes" id="UP000035034"/>
    </source>
</evidence>
<dbReference type="Proteomes" id="UP000035034">
    <property type="component" value="Unassembled WGS sequence"/>
</dbReference>
<gene>
    <name evidence="1" type="ORF">GOEFS_035_00040</name>
</gene>
<comment type="caution">
    <text evidence="1">The sequence shown here is derived from an EMBL/GenBank/DDBJ whole genome shotgun (WGS) entry which is preliminary data.</text>
</comment>
<sequence length="109" mass="10993">MCAIRLRLKGAKITAHSGDPGATGANLFASTPASFATAWGAAVDGAGADTGKAVSTGTTGDLLIPASTTVTHYGIWNGSTFLRGELLDGSITVNGTPVLVRITPKTKYS</sequence>
<name>H0QXC2_9ACTN</name>